<keyword evidence="3" id="KW-0645">Protease</keyword>
<keyword evidence="4" id="KW-1185">Reference proteome</keyword>
<dbReference type="InterPro" id="IPR000994">
    <property type="entry name" value="Pept_M24"/>
</dbReference>
<dbReference type="AlphaFoldDB" id="A0A166IQK0"/>
<dbReference type="Proteomes" id="UP000076798">
    <property type="component" value="Unassembled WGS sequence"/>
</dbReference>
<keyword evidence="1" id="KW-1133">Transmembrane helix</keyword>
<proteinExistence type="predicted"/>
<gene>
    <name evidence="3" type="ORF">SISSUDRAFT_1039225</name>
</gene>
<feature type="transmembrane region" description="Helical" evidence="1">
    <location>
        <begin position="26"/>
        <end position="45"/>
    </location>
</feature>
<feature type="domain" description="Peptidase M24" evidence="2">
    <location>
        <begin position="238"/>
        <end position="440"/>
    </location>
</feature>
<dbReference type="Gene3D" id="3.90.230.10">
    <property type="entry name" value="Creatinase/methionine aminopeptidase superfamily"/>
    <property type="match status" value="1"/>
</dbReference>
<reference evidence="3 4" key="1">
    <citation type="journal article" date="2016" name="Mol. Biol. Evol.">
        <title>Comparative Genomics of Early-Diverging Mushroom-Forming Fungi Provides Insights into the Origins of Lignocellulose Decay Capabilities.</title>
        <authorList>
            <person name="Nagy L.G."/>
            <person name="Riley R."/>
            <person name="Tritt A."/>
            <person name="Adam C."/>
            <person name="Daum C."/>
            <person name="Floudas D."/>
            <person name="Sun H."/>
            <person name="Yadav J.S."/>
            <person name="Pangilinan J."/>
            <person name="Larsson K.H."/>
            <person name="Matsuura K."/>
            <person name="Barry K."/>
            <person name="Labutti K."/>
            <person name="Kuo R."/>
            <person name="Ohm R.A."/>
            <person name="Bhattacharya S.S."/>
            <person name="Shirouzu T."/>
            <person name="Yoshinaga Y."/>
            <person name="Martin F.M."/>
            <person name="Grigoriev I.V."/>
            <person name="Hibbett D.S."/>
        </authorList>
    </citation>
    <scope>NUCLEOTIDE SEQUENCE [LARGE SCALE GENOMIC DNA]</scope>
    <source>
        <strain evidence="3 4">HHB10207 ss-3</strain>
    </source>
</reference>
<evidence type="ECO:0000313" key="3">
    <source>
        <dbReference type="EMBL" id="KZT43969.1"/>
    </source>
</evidence>
<dbReference type="SUPFAM" id="SSF55920">
    <property type="entry name" value="Creatinase/aminopeptidase"/>
    <property type="match status" value="1"/>
</dbReference>
<keyword evidence="3" id="KW-0031">Aminopeptidase</keyword>
<dbReference type="InterPro" id="IPR050659">
    <property type="entry name" value="Peptidase_M24B"/>
</dbReference>
<dbReference type="InterPro" id="IPR029149">
    <property type="entry name" value="Creatin/AminoP/Spt16_N"/>
</dbReference>
<protein>
    <submittedName>
        <fullName evidence="3">Creatinase/aminopeptidase</fullName>
    </submittedName>
</protein>
<evidence type="ECO:0000259" key="2">
    <source>
        <dbReference type="Pfam" id="PF00557"/>
    </source>
</evidence>
<keyword evidence="1" id="KW-0472">Membrane</keyword>
<dbReference type="Gene3D" id="3.40.350.10">
    <property type="entry name" value="Creatinase/prolidase N-terminal domain"/>
    <property type="match status" value="1"/>
</dbReference>
<sequence>MSEKGLSTSAPISRARPGVPTRRRKSLSVLLPLTGLALLTLLYQWRDGFWRSYTDAFTPRSSPFSDIKEHCSGVSAIKAVEYHARQQKLAELLHSQDAIYVAEPGATASYYGNISQSVWYLSERPLLLIIAPIESNGTVNAEVSILTPKFEATRAKLLSIPSDDRITYFEWPEDSNPYEVAVKSVSKGRNYQRLFADDNMRTFVLDGLRAAAEGWQVRSAPPAVKSLRERKSKTELDILKCANEATLLALRAVQAQMKIGMRESEVKHLVDEALTAVGLRDHDGIVLFGENAALPHGSGNDRVLGKQDFALLDIGGTLHGYHSDLTRTFVLPESEIPATHLQAWFYVQDAQRAALAAATEGSITGSVDRAARAVIERHGYGDYFTHRLGHGIGLETHESPYLRGGSKDPIEAGNTFSDEPGIYVEGKFGVRLEDCFVVGEDGKAVLLTEDVGGFAESPWNP</sequence>
<dbReference type="PANTHER" id="PTHR46112">
    <property type="entry name" value="AMINOPEPTIDASE"/>
    <property type="match status" value="1"/>
</dbReference>
<dbReference type="OrthoDB" id="9995434at2759"/>
<dbReference type="PANTHER" id="PTHR46112:SF2">
    <property type="entry name" value="XAA-PRO AMINOPEPTIDASE P-RELATED"/>
    <property type="match status" value="1"/>
</dbReference>
<dbReference type="Pfam" id="PF00557">
    <property type="entry name" value="Peptidase_M24"/>
    <property type="match status" value="1"/>
</dbReference>
<keyword evidence="3" id="KW-0378">Hydrolase</keyword>
<evidence type="ECO:0000313" key="4">
    <source>
        <dbReference type="Proteomes" id="UP000076798"/>
    </source>
</evidence>
<dbReference type="STRING" id="1314776.A0A166IQK0"/>
<organism evidence="3 4">
    <name type="scientific">Sistotremastrum suecicum HHB10207 ss-3</name>
    <dbReference type="NCBI Taxonomy" id="1314776"/>
    <lineage>
        <taxon>Eukaryota</taxon>
        <taxon>Fungi</taxon>
        <taxon>Dikarya</taxon>
        <taxon>Basidiomycota</taxon>
        <taxon>Agaricomycotina</taxon>
        <taxon>Agaricomycetes</taxon>
        <taxon>Sistotremastrales</taxon>
        <taxon>Sistotremastraceae</taxon>
        <taxon>Sistotremastrum</taxon>
    </lineage>
</organism>
<name>A0A166IQK0_9AGAM</name>
<accession>A0A166IQK0</accession>
<dbReference type="InterPro" id="IPR036005">
    <property type="entry name" value="Creatinase/aminopeptidase-like"/>
</dbReference>
<keyword evidence="1" id="KW-0812">Transmembrane</keyword>
<dbReference type="GO" id="GO:0004177">
    <property type="term" value="F:aminopeptidase activity"/>
    <property type="evidence" value="ECO:0007669"/>
    <property type="project" value="UniProtKB-KW"/>
</dbReference>
<dbReference type="EMBL" id="KV428005">
    <property type="protein sequence ID" value="KZT43969.1"/>
    <property type="molecule type" value="Genomic_DNA"/>
</dbReference>
<evidence type="ECO:0000256" key="1">
    <source>
        <dbReference type="SAM" id="Phobius"/>
    </source>
</evidence>